<dbReference type="GO" id="GO:0099078">
    <property type="term" value="C:BORC complex"/>
    <property type="evidence" value="ECO:0007669"/>
    <property type="project" value="TreeGrafter"/>
</dbReference>
<reference evidence="3" key="2">
    <citation type="submission" date="2025-08" db="UniProtKB">
        <authorList>
            <consortium name="Ensembl"/>
        </authorList>
    </citation>
    <scope>IDENTIFICATION</scope>
</reference>
<keyword evidence="4" id="KW-1185">Reference proteome</keyword>
<feature type="compositionally biased region" description="Polar residues" evidence="1">
    <location>
        <begin position="170"/>
        <end position="187"/>
    </location>
</feature>
<reference evidence="3 4" key="1">
    <citation type="submission" date="2020-10" db="EMBL/GenBank/DDBJ databases">
        <title>Pygocentrus nattereri (red-bellied piranha) genome, fPygNat1, primary haplotype.</title>
        <authorList>
            <person name="Myers G."/>
            <person name="Meyer A."/>
            <person name="Karagic N."/>
            <person name="Pippel M."/>
            <person name="Winkler S."/>
            <person name="Tracey A."/>
            <person name="Wood J."/>
            <person name="Formenti G."/>
            <person name="Howe K."/>
            <person name="Fedrigo O."/>
            <person name="Jarvis E.D."/>
        </authorList>
    </citation>
    <scope>NUCLEOTIDE SEQUENCE [LARGE SCALE GENOMIC DNA]</scope>
</reference>
<dbReference type="Ensembl" id="ENSPNAT00000021173.2">
    <property type="protein sequence ID" value="ENSPNAP00000013548.1"/>
    <property type="gene ID" value="ENSPNAG00000019403.2"/>
</dbReference>
<feature type="region of interest" description="Disordered" evidence="1">
    <location>
        <begin position="320"/>
        <end position="347"/>
    </location>
</feature>
<evidence type="ECO:0000313" key="3">
    <source>
        <dbReference type="Ensembl" id="ENSPNAP00000013548.1"/>
    </source>
</evidence>
<dbReference type="RefSeq" id="XP_017548930.1">
    <property type="nucleotide sequence ID" value="XM_017693441.2"/>
</dbReference>
<feature type="region of interest" description="Disordered" evidence="1">
    <location>
        <begin position="260"/>
        <end position="281"/>
    </location>
</feature>
<evidence type="ECO:0000256" key="1">
    <source>
        <dbReference type="SAM" id="MobiDB-lite"/>
    </source>
</evidence>
<feature type="compositionally biased region" description="Polar residues" evidence="1">
    <location>
        <begin position="104"/>
        <end position="116"/>
    </location>
</feature>
<feature type="domain" description="BLOC-1-related complex subunit 6 C-terminal helix" evidence="2">
    <location>
        <begin position="349"/>
        <end position="448"/>
    </location>
</feature>
<reference evidence="3" key="3">
    <citation type="submission" date="2025-09" db="UniProtKB">
        <authorList>
            <consortium name="Ensembl"/>
        </authorList>
    </citation>
    <scope>IDENTIFICATION</scope>
</reference>
<feature type="region of interest" description="Disordered" evidence="1">
    <location>
        <begin position="41"/>
        <end position="222"/>
    </location>
</feature>
<dbReference type="CTD" id="54785"/>
<name>A0A3B4CQB3_PYGNA</name>
<organism evidence="3 4">
    <name type="scientific">Pygocentrus nattereri</name>
    <name type="common">Red-bellied piranha</name>
    <dbReference type="NCBI Taxonomy" id="42514"/>
    <lineage>
        <taxon>Eukaryota</taxon>
        <taxon>Metazoa</taxon>
        <taxon>Chordata</taxon>
        <taxon>Craniata</taxon>
        <taxon>Vertebrata</taxon>
        <taxon>Euteleostomi</taxon>
        <taxon>Actinopterygii</taxon>
        <taxon>Neopterygii</taxon>
        <taxon>Teleostei</taxon>
        <taxon>Ostariophysi</taxon>
        <taxon>Characiformes</taxon>
        <taxon>Characoidei</taxon>
        <taxon>Pygocentrus</taxon>
    </lineage>
</organism>
<feature type="compositionally biased region" description="Acidic residues" evidence="1">
    <location>
        <begin position="140"/>
        <end position="155"/>
    </location>
</feature>
<dbReference type="STRING" id="42514.ENSPNAP00000013548"/>
<dbReference type="OMA" id="MQPIQTL"/>
<dbReference type="AlphaFoldDB" id="A0A3B4CQB3"/>
<dbReference type="OrthoDB" id="21270at2759"/>
<sequence length="452" mass="49561">MSHSSGIGYEVQEATNGVDTSDSPETCDWMSAHGSASFEMECQDEEACSEQNKQEETVSEIHTYTPHSTEPVYRQTHKNSAPHTNTNTSNDSLPHTNELLLEYTSHSQPISQNTSDMDTDDPVHIQPNDGRGGGDKEKDEREEDDDVEKCEDTQETTDISVQPVKETTTEDPATSETPSTELPNNSVSEDDAPSTASTPPEQAPPLVPAPPPSSARAPMMPEPDVWQRPAHVMAEVRVRSAPERDRDRERVVRGMQDSKSLDGISDAYGGSSRGMGVKGGQAEGRRATISSALELEGTVSHDGDLTHFITKNLEQKIKMSSRRSLDTDSDCSGPVVRGRGSLRRPADIPPIDPSVLLDLHKHTQEVAHSVEMMLRSLNGTIQNMTALSVGYIQTYRDSVDSLGESVDMSIKGMYTLMARCEELDRSMQPIQALATQIRDIKRTLDALEAICK</sequence>
<dbReference type="PANTHER" id="PTHR13440">
    <property type="entry name" value="BLOC-1 RELATED COMPLEX SUBUNIT 6"/>
    <property type="match status" value="1"/>
</dbReference>
<feature type="region of interest" description="Disordered" evidence="1">
    <location>
        <begin position="1"/>
        <end position="26"/>
    </location>
</feature>
<feature type="compositionally biased region" description="Polar residues" evidence="1">
    <location>
        <begin position="78"/>
        <end position="95"/>
    </location>
</feature>
<dbReference type="GeneID" id="108425060"/>
<accession>A0A3B4CQB3</accession>
<dbReference type="Proteomes" id="UP001501920">
    <property type="component" value="Chromosome 28"/>
</dbReference>
<dbReference type="Pfam" id="PF10157">
    <property type="entry name" value="BORCS6"/>
    <property type="match status" value="1"/>
</dbReference>
<dbReference type="PANTHER" id="PTHR13440:SF7">
    <property type="entry name" value="BLOC-1 RELATED COMPLEX SUBUNIT 6"/>
    <property type="match status" value="1"/>
</dbReference>
<protein>
    <recommendedName>
        <fullName evidence="2">BLOC-1-related complex subunit 6 C-terminal helix domain-containing protein</fullName>
    </recommendedName>
</protein>
<feature type="compositionally biased region" description="Pro residues" evidence="1">
    <location>
        <begin position="201"/>
        <end position="213"/>
    </location>
</feature>
<feature type="compositionally biased region" description="Polar residues" evidence="1">
    <location>
        <begin position="13"/>
        <end position="24"/>
    </location>
</feature>
<feature type="compositionally biased region" description="Gly residues" evidence="1">
    <location>
        <begin position="271"/>
        <end position="281"/>
    </location>
</feature>
<dbReference type="RefSeq" id="XP_017548929.1">
    <property type="nucleotide sequence ID" value="XM_017693440.2"/>
</dbReference>
<dbReference type="InterPro" id="IPR046465">
    <property type="entry name" value="BORCS6_C"/>
</dbReference>
<evidence type="ECO:0000259" key="2">
    <source>
        <dbReference type="Pfam" id="PF10157"/>
    </source>
</evidence>
<dbReference type="GeneTree" id="ENSGT00490000043453"/>
<dbReference type="GO" id="GO:0032418">
    <property type="term" value="P:lysosome localization"/>
    <property type="evidence" value="ECO:0007669"/>
    <property type="project" value="TreeGrafter"/>
</dbReference>
<evidence type="ECO:0000313" key="4">
    <source>
        <dbReference type="Proteomes" id="UP001501920"/>
    </source>
</evidence>
<dbReference type="InterPro" id="IPR019314">
    <property type="entry name" value="BORCS6"/>
</dbReference>
<proteinExistence type="predicted"/>